<dbReference type="KEGG" id="chu:CHU_2307"/>
<dbReference type="ESTHER" id="cyth3-q11sp6">
    <property type="family name" value="Epoxide_hydrolase"/>
</dbReference>
<reference evidence="2 3" key="1">
    <citation type="journal article" date="2007" name="Appl. Environ. Microbiol.">
        <title>Genome sequence of the cellulolytic gliding bacterium Cytophaga hutchinsonii.</title>
        <authorList>
            <person name="Xie G."/>
            <person name="Bruce D.C."/>
            <person name="Challacombe J.F."/>
            <person name="Chertkov O."/>
            <person name="Detter J.C."/>
            <person name="Gilna P."/>
            <person name="Han C.S."/>
            <person name="Lucas S."/>
            <person name="Misra M."/>
            <person name="Myers G.L."/>
            <person name="Richardson P."/>
            <person name="Tapia R."/>
            <person name="Thayer N."/>
            <person name="Thompson L.S."/>
            <person name="Brettin T.S."/>
            <person name="Henrissat B."/>
            <person name="Wilson D.B."/>
            <person name="McBride M.J."/>
        </authorList>
    </citation>
    <scope>NUCLEOTIDE SEQUENCE [LARGE SCALE GENOMIC DNA]</scope>
    <source>
        <strain evidence="3">ATCC 33406 / DSM 1761 / CIP 103989 / NBRC 15051 / NCIMB 9469 / D465</strain>
    </source>
</reference>
<dbReference type="EMBL" id="CP000383">
    <property type="protein sequence ID" value="ABG59568.1"/>
    <property type="molecule type" value="Genomic_DNA"/>
</dbReference>
<organism evidence="2 3">
    <name type="scientific">Cytophaga hutchinsonii (strain ATCC 33406 / DSM 1761 / CIP 103989 / NBRC 15051 / NCIMB 9469 / D465)</name>
    <dbReference type="NCBI Taxonomy" id="269798"/>
    <lineage>
        <taxon>Bacteria</taxon>
        <taxon>Pseudomonadati</taxon>
        <taxon>Bacteroidota</taxon>
        <taxon>Cytophagia</taxon>
        <taxon>Cytophagales</taxon>
        <taxon>Cytophagaceae</taxon>
        <taxon>Cytophaga</taxon>
    </lineage>
</organism>
<dbReference type="Pfam" id="PF00561">
    <property type="entry name" value="Abhydrolase_1"/>
    <property type="match status" value="1"/>
</dbReference>
<dbReference type="OrthoDB" id="9780932at2"/>
<evidence type="ECO:0000313" key="3">
    <source>
        <dbReference type="Proteomes" id="UP000001822"/>
    </source>
</evidence>
<gene>
    <name evidence="2" type="ordered locus">CHU_2307</name>
</gene>
<evidence type="ECO:0000313" key="2">
    <source>
        <dbReference type="EMBL" id="ABG59568.1"/>
    </source>
</evidence>
<dbReference type="GO" id="GO:0016787">
    <property type="term" value="F:hydrolase activity"/>
    <property type="evidence" value="ECO:0007669"/>
    <property type="project" value="UniProtKB-KW"/>
</dbReference>
<protein>
    <submittedName>
        <fullName evidence="2">Hydrolase, alpha/beta fold family</fullName>
    </submittedName>
</protein>
<dbReference type="RefSeq" id="WP_011585684.1">
    <property type="nucleotide sequence ID" value="NC_008255.1"/>
</dbReference>
<dbReference type="AlphaFoldDB" id="A0A6N4ST12"/>
<dbReference type="Proteomes" id="UP000001822">
    <property type="component" value="Chromosome"/>
</dbReference>
<dbReference type="InterPro" id="IPR050266">
    <property type="entry name" value="AB_hydrolase_sf"/>
</dbReference>
<evidence type="ECO:0000259" key="1">
    <source>
        <dbReference type="Pfam" id="PF00561"/>
    </source>
</evidence>
<feature type="domain" description="AB hydrolase-1" evidence="1">
    <location>
        <begin position="29"/>
        <end position="256"/>
    </location>
</feature>
<dbReference type="InterPro" id="IPR000639">
    <property type="entry name" value="Epox_hydrolase-like"/>
</dbReference>
<keyword evidence="3" id="KW-1185">Reference proteome</keyword>
<dbReference type="PRINTS" id="PR00412">
    <property type="entry name" value="EPOXHYDRLASE"/>
</dbReference>
<dbReference type="PANTHER" id="PTHR43798">
    <property type="entry name" value="MONOACYLGLYCEROL LIPASE"/>
    <property type="match status" value="1"/>
</dbReference>
<sequence>MEKEKGYNLSIKINNLEVSYNDVGEGTIPIIFIHGFPFDKTMWQRQMYFLKSSNRVIAYDLKGFGESKEQIASLTIEMFTEDLIAFMNALHIDKAILCGLSMGGYIVLNAVKKYPERFEALILSDTQCIADTAEAKEKRYKAIDEINENGVHAFNEKFIKSIFHTDSLIKKKEVIETLRINMQSNTRRSMTRVLAALAERTETCSEIHNIQIPTLIICGREDAVTPLSQSESMHEAIKGSMLRVIDNAGHVSNLEQPHTFNKHLQEFLSPFSISTSN</sequence>
<accession>A0A6N4ST12</accession>
<dbReference type="InterPro" id="IPR000073">
    <property type="entry name" value="AB_hydrolase_1"/>
</dbReference>
<dbReference type="SUPFAM" id="SSF53474">
    <property type="entry name" value="alpha/beta-Hydrolases"/>
    <property type="match status" value="1"/>
</dbReference>
<keyword evidence="2" id="KW-0378">Hydrolase</keyword>
<proteinExistence type="predicted"/>
<name>A0A6N4ST12_CYTH3</name>
<dbReference type="InterPro" id="IPR029058">
    <property type="entry name" value="AB_hydrolase_fold"/>
</dbReference>
<dbReference type="PRINTS" id="PR00111">
    <property type="entry name" value="ABHYDROLASE"/>
</dbReference>
<dbReference type="Gene3D" id="3.40.50.1820">
    <property type="entry name" value="alpha/beta hydrolase"/>
    <property type="match status" value="1"/>
</dbReference>